<dbReference type="Gene3D" id="3.40.50.300">
    <property type="entry name" value="P-loop containing nucleotide triphosphate hydrolases"/>
    <property type="match status" value="1"/>
</dbReference>
<keyword evidence="1" id="KW-0547">Nucleotide-binding</keyword>
<feature type="transmembrane region" description="Helical" evidence="3">
    <location>
        <begin position="898"/>
        <end position="917"/>
    </location>
</feature>
<evidence type="ECO:0000256" key="3">
    <source>
        <dbReference type="SAM" id="Phobius"/>
    </source>
</evidence>
<keyword evidence="6" id="KW-1185">Reference proteome</keyword>
<feature type="transmembrane region" description="Helical" evidence="3">
    <location>
        <begin position="1069"/>
        <end position="1087"/>
    </location>
</feature>
<feature type="transmembrane region" description="Helical" evidence="3">
    <location>
        <begin position="1235"/>
        <end position="1254"/>
    </location>
</feature>
<feature type="transmembrane region" description="Helical" evidence="3">
    <location>
        <begin position="1004"/>
        <end position="1030"/>
    </location>
</feature>
<feature type="transmembrane region" description="Helical" evidence="3">
    <location>
        <begin position="330"/>
        <end position="349"/>
    </location>
</feature>
<dbReference type="InterPro" id="IPR003439">
    <property type="entry name" value="ABC_transporter-like_ATP-bd"/>
</dbReference>
<dbReference type="SMART" id="SM00382">
    <property type="entry name" value="AAA"/>
    <property type="match status" value="1"/>
</dbReference>
<dbReference type="Gene3D" id="3.30.2090.10">
    <property type="entry name" value="Multidrug efflux transporter AcrB TolC docking domain, DN and DC subdomains"/>
    <property type="match status" value="2"/>
</dbReference>
<dbReference type="InterPro" id="IPR001036">
    <property type="entry name" value="Acrflvin-R"/>
</dbReference>
<dbReference type="SUPFAM" id="SSF82693">
    <property type="entry name" value="Multidrug efflux transporter AcrB pore domain, PN1, PN2, PC1 and PC2 subdomains"/>
    <property type="match status" value="1"/>
</dbReference>
<feature type="transmembrane region" description="Helical" evidence="3">
    <location>
        <begin position="523"/>
        <end position="543"/>
    </location>
</feature>
<dbReference type="PANTHER" id="PTHR32063">
    <property type="match status" value="1"/>
</dbReference>
<dbReference type="EMBL" id="JPIU01000039">
    <property type="protein sequence ID" value="KIO44398.1"/>
    <property type="molecule type" value="Genomic_DNA"/>
</dbReference>
<evidence type="ECO:0000313" key="6">
    <source>
        <dbReference type="Proteomes" id="UP000031980"/>
    </source>
</evidence>
<dbReference type="Gene3D" id="3.30.70.1320">
    <property type="entry name" value="Multidrug efflux transporter AcrB pore domain like"/>
    <property type="match status" value="1"/>
</dbReference>
<dbReference type="Gene3D" id="1.20.1640.10">
    <property type="entry name" value="Multidrug efflux transporter AcrB transmembrane domain"/>
    <property type="match status" value="2"/>
</dbReference>
<dbReference type="Gene3D" id="3.30.70.1440">
    <property type="entry name" value="Multidrug efflux transporter AcrB pore domain"/>
    <property type="match status" value="1"/>
</dbReference>
<keyword evidence="3" id="KW-0472">Membrane</keyword>
<dbReference type="InterPro" id="IPR027463">
    <property type="entry name" value="AcrB_DN_DC_subdom"/>
</dbReference>
<dbReference type="RefSeq" id="WP_041505232.1">
    <property type="nucleotide sequence ID" value="NZ_JPIU01000039.1"/>
</dbReference>
<dbReference type="SUPFAM" id="SSF82866">
    <property type="entry name" value="Multidrug efflux transporter AcrB transmembrane domain"/>
    <property type="match status" value="2"/>
</dbReference>
<dbReference type="GO" id="GO:0042910">
    <property type="term" value="F:xenobiotic transmembrane transporter activity"/>
    <property type="evidence" value="ECO:0007669"/>
    <property type="project" value="TreeGrafter"/>
</dbReference>
<proteinExistence type="predicted"/>
<evidence type="ECO:0000256" key="2">
    <source>
        <dbReference type="ARBA" id="ARBA00022840"/>
    </source>
</evidence>
<dbReference type="Gene3D" id="3.30.70.1430">
    <property type="entry name" value="Multidrug efflux transporter AcrB pore domain"/>
    <property type="match status" value="2"/>
</dbReference>
<dbReference type="GO" id="GO:0005524">
    <property type="term" value="F:ATP binding"/>
    <property type="evidence" value="ECO:0007669"/>
    <property type="project" value="UniProtKB-KW"/>
</dbReference>
<dbReference type="PROSITE" id="PS00211">
    <property type="entry name" value="ABC_TRANSPORTER_1"/>
    <property type="match status" value="1"/>
</dbReference>
<comment type="caution">
    <text evidence="5">The sequence shown here is derived from an EMBL/GenBank/DDBJ whole genome shotgun (WGS) entry which is preliminary data.</text>
</comment>
<feature type="transmembrane region" description="Helical" evidence="3">
    <location>
        <begin position="386"/>
        <end position="407"/>
    </location>
</feature>
<keyword evidence="2" id="KW-0067">ATP-binding</keyword>
<dbReference type="PANTHER" id="PTHR32063:SF0">
    <property type="entry name" value="SWARMING MOTILITY PROTEIN SWRC"/>
    <property type="match status" value="1"/>
</dbReference>
<keyword evidence="3" id="KW-1133">Transmembrane helix</keyword>
<dbReference type="InterPro" id="IPR003593">
    <property type="entry name" value="AAA+_ATPase"/>
</dbReference>
<dbReference type="Pfam" id="PF00873">
    <property type="entry name" value="ACR_tran"/>
    <property type="match status" value="1"/>
</dbReference>
<gene>
    <name evidence="5" type="ORF">BA92_09350</name>
</gene>
<dbReference type="GO" id="GO:0016887">
    <property type="term" value="F:ATP hydrolysis activity"/>
    <property type="evidence" value="ECO:0007669"/>
    <property type="project" value="InterPro"/>
</dbReference>
<feature type="transmembrane region" description="Helical" evidence="3">
    <location>
        <begin position="1148"/>
        <end position="1166"/>
    </location>
</feature>
<feature type="transmembrane region" description="Helical" evidence="3">
    <location>
        <begin position="929"/>
        <end position="951"/>
    </location>
</feature>
<dbReference type="Pfam" id="PF00005">
    <property type="entry name" value="ABC_tran"/>
    <property type="match status" value="1"/>
</dbReference>
<sequence>MNTIIKRRVLISMLFIGLVLMGVFSYKYIPMELYPNADLPVLYVSINAQNELDLDYVEKYAVIPVEGAIRSQQGIEKIESQYYSRGADIKVSLNQDVDLKYAFLQMEQKIKSTQSSVPEIFKLSVSKGYSGSSNDQFMHLLILGEGDIDYVRNITDEDIVPYLNSVEGMASVKARGGRQKTIEIIVDPDKCKALNITKSTISNLISNNQTGKNFIGLTYDGNKRYFANITAEYLNTEDLGNIVVAKGPILLKDIAEIRFGVKEEETYSRTKGKEVVSCVLSKSPTVNVIELSKRTRAEIDRLNEELKSKGISIEIDSDTAEIMNKNINSIIDLAISGAFLAIIVLFLFLRKIKIVSIVAFAIPISVFSSFYFFYLSGITINTLTLTGLALAVGMLLDNSIVVMENIYRLKATGMPTEEACVRGTTEVWKAILAATVTTVTVFLPFLFTNDYIIKMIGEHIGISIITTLIISLVVALLLIPMAINYLLRKETGNVNFSNISIHNRLVQMYIAILKMALRKPTEVILFSLVILFVTVVLSLTLSLNTLKEIQNDSFQVEITTPSGSTLEKTDELIRRFEEELPGIPEIKTFSSTVEKEKANLIIKLEDQFEKINGKNLQKLKADILELAKKVNITDISLDASESRDNFSGGSSLLGNSDLLRYMGRGSQSEKIVIKGEDFEKMTSYANLIDYQLKELEDVIAYSNINVLPGDPEARIYFDPYLMEVNEVTPSEVSQELTGLQPESPVSNAKFKTKDQEYDITIRDINYDKEKEEKQQYPSLEDLRNLDVTTSKKALIQLNNFSRIRLEQGQGRVKRVNQEKQLEINYMFKSDINESKDLLEASRLQIDELVQGTDVPSGVFVEIVHEEKQPEDYTFLIIAAFVLIYMILAAVFESLTAPIVLMFTIPLAAIGSLLFLLFTNNSVANNAQVYVGFIILIGIVVNNSIILIDYTTMLRKNGFRKQRAIITAGLSRLRPILITAITTIVAMIPLAMGKDESASGLGAPFAITVIGGLTMSTLLTLVIIPTLYSGLEDALKRLRTQSLFMKVLQLSLFVICVVCTFIFSSEILNRIFYLIIAVVLVPGITWFLENSLRRAKSNIIPPHEELVITIRNLVKIYGRPSRFTREWTSGLKVKERLGLKTYYYSWKDLQALVWLVPITVFLFYFTFIYQVLFFWAIVFALCSWFMTLNTIKIFYELSINRKWHLAKKILEYTVMVIYYIGPLIILNWGSSKFNNSGGAVFIGLFWYLAIGARFLSNKINNENINIDLIDGRFRMLRKTIFRMAAQTPIIGAKKKPFKALSSVSLEIRTGMFGLLGPNGAGKTTLMRIICGIFEQSYGKIFINGIDTQKKREELQGLIGYLPQEFGTYENLTAWEFLEYQSLLKGIYDKRTRFNRISEVLSAVHMYENKDKKIGGFSGGMKQRIGIAQTLLNLPRILVVDEPTAGLDPRERIRFRNLLVELSRNRIVIFSTHIIEDIASSCNQVGVINKGILKYLGTPNDMANIAKDVTWSFELPARDFTKLPSDLLIVHHIRQGDVIRVRCLSEEKPAENAERILPALEDSYLWLLRTVKIQNKEEIIT</sequence>
<keyword evidence="3" id="KW-0812">Transmembrane</keyword>
<name>A0A0C3MDC6_9PORP</name>
<feature type="transmembrane region" description="Helical" evidence="3">
    <location>
        <begin position="972"/>
        <end position="992"/>
    </location>
</feature>
<dbReference type="CDD" id="cd03264">
    <property type="entry name" value="ABC_drug_resistance_like"/>
    <property type="match status" value="1"/>
</dbReference>
<dbReference type="SUPFAM" id="SSF52540">
    <property type="entry name" value="P-loop containing nucleoside triphosphate hydrolases"/>
    <property type="match status" value="1"/>
</dbReference>
<protein>
    <submittedName>
        <fullName evidence="5">Acriflavin resistance protein</fullName>
    </submittedName>
</protein>
<feature type="transmembrane region" description="Helical" evidence="3">
    <location>
        <begin position="1172"/>
        <end position="1196"/>
    </location>
</feature>
<feature type="transmembrane region" description="Helical" evidence="3">
    <location>
        <begin position="427"/>
        <end position="447"/>
    </location>
</feature>
<feature type="transmembrane region" description="Helical" evidence="3">
    <location>
        <begin position="1042"/>
        <end position="1063"/>
    </location>
</feature>
<evidence type="ECO:0000259" key="4">
    <source>
        <dbReference type="PROSITE" id="PS50893"/>
    </source>
</evidence>
<accession>A0A0C3MDC6</accession>
<feature type="transmembrane region" description="Helical" evidence="3">
    <location>
        <begin position="872"/>
        <end position="891"/>
    </location>
</feature>
<feature type="transmembrane region" description="Helical" evidence="3">
    <location>
        <begin position="1208"/>
        <end position="1229"/>
    </location>
</feature>
<dbReference type="PROSITE" id="PS50893">
    <property type="entry name" value="ABC_TRANSPORTER_2"/>
    <property type="match status" value="1"/>
</dbReference>
<feature type="transmembrane region" description="Helical" evidence="3">
    <location>
        <begin position="354"/>
        <end position="374"/>
    </location>
</feature>
<organism evidence="5 6">
    <name type="scientific">Sanguibacteroides justesenii</name>
    <dbReference type="NCBI Taxonomy" id="1547597"/>
    <lineage>
        <taxon>Bacteria</taxon>
        <taxon>Pseudomonadati</taxon>
        <taxon>Bacteroidota</taxon>
        <taxon>Bacteroidia</taxon>
        <taxon>Bacteroidales</taxon>
        <taxon>Porphyromonadaceae</taxon>
        <taxon>Sanguibacteroides</taxon>
    </lineage>
</organism>
<dbReference type="InterPro" id="IPR017871">
    <property type="entry name" value="ABC_transporter-like_CS"/>
</dbReference>
<dbReference type="InterPro" id="IPR027417">
    <property type="entry name" value="P-loop_NTPase"/>
</dbReference>
<evidence type="ECO:0000256" key="1">
    <source>
        <dbReference type="ARBA" id="ARBA00022741"/>
    </source>
</evidence>
<dbReference type="GO" id="GO:0005886">
    <property type="term" value="C:plasma membrane"/>
    <property type="evidence" value="ECO:0007669"/>
    <property type="project" value="TreeGrafter"/>
</dbReference>
<dbReference type="PRINTS" id="PR00702">
    <property type="entry name" value="ACRIFLAVINRP"/>
</dbReference>
<evidence type="ECO:0000313" key="5">
    <source>
        <dbReference type="EMBL" id="KIO44398.1"/>
    </source>
</evidence>
<dbReference type="Proteomes" id="UP000031980">
    <property type="component" value="Unassembled WGS sequence"/>
</dbReference>
<feature type="transmembrane region" description="Helical" evidence="3">
    <location>
        <begin position="459"/>
        <end position="479"/>
    </location>
</feature>
<feature type="domain" description="ABC transporter" evidence="4">
    <location>
        <begin position="1274"/>
        <end position="1513"/>
    </location>
</feature>
<dbReference type="SUPFAM" id="SSF82714">
    <property type="entry name" value="Multidrug efflux transporter AcrB TolC docking domain, DN and DC subdomains"/>
    <property type="match status" value="1"/>
</dbReference>
<reference evidence="5 6" key="1">
    <citation type="submission" date="2014-07" db="EMBL/GenBank/DDBJ databases">
        <title>Porphyromonadaceae bacterium OUH 308042 = ATCC BAA-2681 = DSM 28342 draft genome.</title>
        <authorList>
            <person name="Sydenham T.V."/>
            <person name="Hasman H."/>
            <person name="Justensen U.S."/>
        </authorList>
    </citation>
    <scope>NUCLEOTIDE SEQUENCE [LARGE SCALE GENOMIC DNA]</scope>
    <source>
        <strain evidence="5 6">OUH 308042</strain>
    </source>
</reference>